<dbReference type="Pfam" id="PF00652">
    <property type="entry name" value="Ricin_B_lectin"/>
    <property type="match status" value="1"/>
</dbReference>
<dbReference type="SMART" id="SM00458">
    <property type="entry name" value="RICIN"/>
    <property type="match status" value="1"/>
</dbReference>
<dbReference type="AlphaFoldDB" id="A0AB39TN70"/>
<dbReference type="Pfam" id="PF01670">
    <property type="entry name" value="Glyco_hydro_12"/>
    <property type="match status" value="1"/>
</dbReference>
<dbReference type="InterPro" id="IPR035992">
    <property type="entry name" value="Ricin_B-like_lectins"/>
</dbReference>
<reference evidence="6" key="1">
    <citation type="submission" date="2024-07" db="EMBL/GenBank/DDBJ databases">
        <authorList>
            <person name="Yu S.T."/>
        </authorList>
    </citation>
    <scope>NUCLEOTIDE SEQUENCE</scope>
    <source>
        <strain evidence="6">Y1</strain>
    </source>
</reference>
<dbReference type="Gene3D" id="2.80.10.50">
    <property type="match status" value="1"/>
</dbReference>
<organism evidence="6">
    <name type="scientific">Streptomyces sp. Y1</name>
    <dbReference type="NCBI Taxonomy" id="3238634"/>
    <lineage>
        <taxon>Bacteria</taxon>
        <taxon>Bacillati</taxon>
        <taxon>Actinomycetota</taxon>
        <taxon>Actinomycetes</taxon>
        <taxon>Kitasatosporales</taxon>
        <taxon>Streptomycetaceae</taxon>
        <taxon>Streptomyces</taxon>
    </lineage>
</organism>
<dbReference type="InterPro" id="IPR013319">
    <property type="entry name" value="GH11/12"/>
</dbReference>
<keyword evidence="4" id="KW-0732">Signal</keyword>
<evidence type="ECO:0000313" key="6">
    <source>
        <dbReference type="EMBL" id="XDQ80722.1"/>
    </source>
</evidence>
<feature type="signal peptide" evidence="4">
    <location>
        <begin position="1"/>
        <end position="41"/>
    </location>
</feature>
<feature type="chain" id="PRO_5044213395" evidence="4">
    <location>
        <begin position="42"/>
        <end position="400"/>
    </location>
</feature>
<evidence type="ECO:0000256" key="1">
    <source>
        <dbReference type="ARBA" id="ARBA00005519"/>
    </source>
</evidence>
<keyword evidence="2" id="KW-0378">Hydrolase</keyword>
<evidence type="ECO:0000259" key="5">
    <source>
        <dbReference type="SMART" id="SM00458"/>
    </source>
</evidence>
<dbReference type="PANTHER" id="PTHR34002:SF9">
    <property type="entry name" value="XYLOGLUCAN-SPECIFIC ENDO-BETA-1,4-GLUCANASE A"/>
    <property type="match status" value="1"/>
</dbReference>
<feature type="region of interest" description="Disordered" evidence="3">
    <location>
        <begin position="377"/>
        <end position="400"/>
    </location>
</feature>
<keyword evidence="2" id="KW-0119">Carbohydrate metabolism</keyword>
<sequence>MGARDKGALDVGALGRRAGAALMGAVLAAAGLLLPAGPAAAAEVAHCLQYETVPVAGGRYVVDNNNYGGAAQCLGTDGRAGFTVLDSRANASPPAGPAAYPEIFDGCHWGTCTPGSALPVKASELGRATSSWSTTLPARGDFNVAYDLWFNTTPATPAANGQPDGAELMIWLNRTPASASPAGSTANIGGVGYTSWQLTIPANGKQWPMVAYQAQTPVTSVTDLDLRAFVRDAVARGVVKPDWYLISVEAGFEVWSGGTGLRTESFATDVRPGRPVGPIGAPGGRCLAYAPDGSPADGPEPVALLDCDGSPAQQWSVEIDGTVRQNGKCLGTDGNRASLNPCNGSPYHVWLVGLAGALWNQGAQGCLRDPSGGTAPGGSADLAGCDGSPGQRWTLPTSVR</sequence>
<dbReference type="Gene3D" id="2.60.120.180">
    <property type="match status" value="1"/>
</dbReference>
<feature type="domain" description="Ricin B lectin" evidence="5">
    <location>
        <begin position="273"/>
        <end position="396"/>
    </location>
</feature>
<dbReference type="GO" id="GO:0000272">
    <property type="term" value="P:polysaccharide catabolic process"/>
    <property type="evidence" value="ECO:0007669"/>
    <property type="project" value="UniProtKB-KW"/>
</dbReference>
<dbReference type="RefSeq" id="WP_369183921.1">
    <property type="nucleotide sequence ID" value="NZ_CP163445.1"/>
</dbReference>
<dbReference type="InterPro" id="IPR013320">
    <property type="entry name" value="ConA-like_dom_sf"/>
</dbReference>
<dbReference type="SUPFAM" id="SSF49899">
    <property type="entry name" value="Concanavalin A-like lectins/glucanases"/>
    <property type="match status" value="1"/>
</dbReference>
<evidence type="ECO:0000256" key="4">
    <source>
        <dbReference type="SAM" id="SignalP"/>
    </source>
</evidence>
<comment type="similarity">
    <text evidence="1 2">Belongs to the glycosyl hydrolase 12 (cellulase H) family.</text>
</comment>
<dbReference type="PANTHER" id="PTHR34002">
    <property type="entry name" value="BLR1656 PROTEIN"/>
    <property type="match status" value="1"/>
</dbReference>
<dbReference type="EMBL" id="CP163445">
    <property type="protein sequence ID" value="XDQ80722.1"/>
    <property type="molecule type" value="Genomic_DNA"/>
</dbReference>
<name>A0AB39TN70_9ACTN</name>
<dbReference type="PROSITE" id="PS50231">
    <property type="entry name" value="RICIN_B_LECTIN"/>
    <property type="match status" value="1"/>
</dbReference>
<evidence type="ECO:0000256" key="2">
    <source>
        <dbReference type="RuleBase" id="RU361163"/>
    </source>
</evidence>
<dbReference type="InterPro" id="IPR002594">
    <property type="entry name" value="GH12"/>
</dbReference>
<evidence type="ECO:0000256" key="3">
    <source>
        <dbReference type="SAM" id="MobiDB-lite"/>
    </source>
</evidence>
<dbReference type="SUPFAM" id="SSF50370">
    <property type="entry name" value="Ricin B-like lectins"/>
    <property type="match status" value="1"/>
</dbReference>
<keyword evidence="2" id="KW-0326">Glycosidase</keyword>
<keyword evidence="2" id="KW-0624">Polysaccharide degradation</keyword>
<accession>A0AB39TN70</accession>
<protein>
    <submittedName>
        <fullName evidence="6">Ricin-type beta-trefoil lectin domain protein</fullName>
    </submittedName>
</protein>
<dbReference type="InterPro" id="IPR000772">
    <property type="entry name" value="Ricin_B_lectin"/>
</dbReference>
<dbReference type="GO" id="GO:0008810">
    <property type="term" value="F:cellulase activity"/>
    <property type="evidence" value="ECO:0007669"/>
    <property type="project" value="InterPro"/>
</dbReference>
<proteinExistence type="inferred from homology"/>
<gene>
    <name evidence="6" type="ORF">AB2U05_20740</name>
</gene>